<evidence type="ECO:0000259" key="10">
    <source>
        <dbReference type="Pfam" id="PF16178"/>
    </source>
</evidence>
<evidence type="ECO:0000259" key="9">
    <source>
        <dbReference type="Pfam" id="PF04547"/>
    </source>
</evidence>
<dbReference type="Proteomes" id="UP000005204">
    <property type="component" value="Unassembled WGS sequence"/>
</dbReference>
<feature type="domain" description="Anoctamin transmembrane" evidence="9">
    <location>
        <begin position="289"/>
        <end position="875"/>
    </location>
</feature>
<dbReference type="GO" id="GO:0005254">
    <property type="term" value="F:chloride channel activity"/>
    <property type="evidence" value="ECO:0007669"/>
    <property type="project" value="TreeGrafter"/>
</dbReference>
<organism evidence="11 12">
    <name type="scientific">Bombyx mori</name>
    <name type="common">Silk moth</name>
    <dbReference type="NCBI Taxonomy" id="7091"/>
    <lineage>
        <taxon>Eukaryota</taxon>
        <taxon>Metazoa</taxon>
        <taxon>Ecdysozoa</taxon>
        <taxon>Arthropoda</taxon>
        <taxon>Hexapoda</taxon>
        <taxon>Insecta</taxon>
        <taxon>Pterygota</taxon>
        <taxon>Neoptera</taxon>
        <taxon>Endopterygota</taxon>
        <taxon>Lepidoptera</taxon>
        <taxon>Glossata</taxon>
        <taxon>Ditrysia</taxon>
        <taxon>Bombycoidea</taxon>
        <taxon>Bombycidae</taxon>
        <taxon>Bombycinae</taxon>
        <taxon>Bombyx</taxon>
    </lineage>
</organism>
<comment type="caution">
    <text evidence="8">Lacks conserved residue(s) required for the propagation of feature annotation.</text>
</comment>
<comment type="similarity">
    <text evidence="2 8">Belongs to the anoctamin family.</text>
</comment>
<dbReference type="PANTHER" id="PTHR12308:SF84">
    <property type="entry name" value="ANOCTAMIN"/>
    <property type="match status" value="1"/>
</dbReference>
<feature type="transmembrane region" description="Helical" evidence="8">
    <location>
        <begin position="306"/>
        <end position="327"/>
    </location>
</feature>
<dbReference type="Pfam" id="PF04547">
    <property type="entry name" value="Anoctamin"/>
    <property type="match status" value="1"/>
</dbReference>
<feature type="transmembrane region" description="Helical" evidence="8">
    <location>
        <begin position="502"/>
        <end position="527"/>
    </location>
</feature>
<evidence type="ECO:0000256" key="4">
    <source>
        <dbReference type="ARBA" id="ARBA00022692"/>
    </source>
</evidence>
<feature type="transmembrane region" description="Helical" evidence="8">
    <location>
        <begin position="605"/>
        <end position="624"/>
    </location>
</feature>
<dbReference type="GO" id="GO:0005886">
    <property type="term" value="C:plasma membrane"/>
    <property type="evidence" value="ECO:0007669"/>
    <property type="project" value="UniProtKB-SubCell"/>
</dbReference>
<feature type="transmembrane region" description="Helical" evidence="8">
    <location>
        <begin position="724"/>
        <end position="746"/>
    </location>
</feature>
<dbReference type="GO" id="GO:0046983">
    <property type="term" value="F:protein dimerization activity"/>
    <property type="evidence" value="ECO:0007669"/>
    <property type="project" value="InterPro"/>
</dbReference>
<feature type="domain" description="Anoctamin dimerisation" evidence="10">
    <location>
        <begin position="93"/>
        <end position="286"/>
    </location>
</feature>
<keyword evidence="5 8" id="KW-1133">Transmembrane helix</keyword>
<keyword evidence="4 8" id="KW-0812">Transmembrane</keyword>
<evidence type="ECO:0000256" key="2">
    <source>
        <dbReference type="ARBA" id="ARBA00009671"/>
    </source>
</evidence>
<dbReference type="AlphaFoldDB" id="A0A8R2M3K6"/>
<evidence type="ECO:0000256" key="3">
    <source>
        <dbReference type="ARBA" id="ARBA00022475"/>
    </source>
</evidence>
<keyword evidence="12" id="KW-1185">Reference proteome</keyword>
<keyword evidence="7" id="KW-0325">Glycoprotein</keyword>
<keyword evidence="3" id="KW-1003">Cell membrane</keyword>
<feature type="transmembrane region" description="Helical" evidence="8">
    <location>
        <begin position="547"/>
        <end position="565"/>
    </location>
</feature>
<feature type="transmembrane region" description="Helical" evidence="8">
    <location>
        <begin position="845"/>
        <end position="863"/>
    </location>
</feature>
<evidence type="ECO:0000256" key="6">
    <source>
        <dbReference type="ARBA" id="ARBA00023136"/>
    </source>
</evidence>
<comment type="subcellular location">
    <subcellularLocation>
        <location evidence="1">Cell membrane</location>
        <topology evidence="1">Multi-pass membrane protein</topology>
    </subcellularLocation>
    <subcellularLocation>
        <location evidence="8">Membrane</location>
        <topology evidence="8">Multi-pass membrane protein</topology>
    </subcellularLocation>
</comment>
<evidence type="ECO:0000256" key="8">
    <source>
        <dbReference type="RuleBase" id="RU280814"/>
    </source>
</evidence>
<dbReference type="PANTHER" id="PTHR12308">
    <property type="entry name" value="ANOCTAMIN"/>
    <property type="match status" value="1"/>
</dbReference>
<dbReference type="EnsemblMetazoa" id="XM_038015876.1">
    <property type="protein sequence ID" value="XP_037871804.1"/>
    <property type="gene ID" value="LOC101739691"/>
</dbReference>
<keyword evidence="6 8" id="KW-0472">Membrane</keyword>
<dbReference type="GeneID" id="101739691"/>
<evidence type="ECO:0000256" key="1">
    <source>
        <dbReference type="ARBA" id="ARBA00004651"/>
    </source>
</evidence>
<dbReference type="InterPro" id="IPR032394">
    <property type="entry name" value="Anoct_dimer"/>
</dbReference>
<reference evidence="11" key="2">
    <citation type="submission" date="2022-06" db="UniProtKB">
        <authorList>
            <consortium name="EnsemblMetazoa"/>
        </authorList>
    </citation>
    <scope>IDENTIFICATION</scope>
    <source>
        <strain evidence="11">p50T (Dazao)</strain>
    </source>
</reference>
<feature type="transmembrane region" description="Helical" evidence="8">
    <location>
        <begin position="671"/>
        <end position="698"/>
    </location>
</feature>
<dbReference type="InterPro" id="IPR049452">
    <property type="entry name" value="Anoctamin_TM"/>
</dbReference>
<protein>
    <recommendedName>
        <fullName evidence="8">Anoctamin</fullName>
    </recommendedName>
</protein>
<proteinExistence type="inferred from homology"/>
<reference evidence="12" key="1">
    <citation type="journal article" date="2008" name="Insect Biochem. Mol. Biol.">
        <title>The genome of a lepidopteran model insect, the silkworm Bombyx mori.</title>
        <authorList>
            <consortium name="International Silkworm Genome Consortium"/>
        </authorList>
    </citation>
    <scope>NUCLEOTIDE SEQUENCE [LARGE SCALE GENOMIC DNA]</scope>
    <source>
        <strain evidence="12">p50T</strain>
    </source>
</reference>
<accession>A0A8R2M3K6</accession>
<evidence type="ECO:0000256" key="7">
    <source>
        <dbReference type="ARBA" id="ARBA00023180"/>
    </source>
</evidence>
<dbReference type="KEGG" id="bmor:101739691"/>
<feature type="transmembrane region" description="Helical" evidence="8">
    <location>
        <begin position="381"/>
        <end position="399"/>
    </location>
</feature>
<dbReference type="Pfam" id="PF16178">
    <property type="entry name" value="Anoct_dimer"/>
    <property type="match status" value="1"/>
</dbReference>
<evidence type="ECO:0000313" key="11">
    <source>
        <dbReference type="EnsemblMetazoa" id="XP_037871804.1"/>
    </source>
</evidence>
<dbReference type="InterPro" id="IPR007632">
    <property type="entry name" value="Anoctamin"/>
</dbReference>
<evidence type="ECO:0000313" key="12">
    <source>
        <dbReference type="Proteomes" id="UP000005204"/>
    </source>
</evidence>
<sequence>MDRKYCRKFKYFRDQIGVPAAVDNNNTVATEENEDNRACHKIKLYKFNLLSKFTQVVDETPQETPPEPNVEEEIAVEPTDEEQFETHSFTGTFRDEKRRIDLMLVIPDDKNLEAEKIRTNFLLNIIKAGLEIELEYGLMEKHKNLIFVKIHAPDMLLEEYGEKLGVKKYFKECHIEYIPLKRIFTRNSEREWIELIRSNYKSPLNYSNHERSLVVYKILLQMRFGEHQNNFGLQRLLNMNIIADAYALHDGPYFLTRRQDFSKVSGRQILYYNWTGLCNIFKLQPLNVINEYFGSRIGFYFAFLQFYNLGLSIAALGGIIITLLGIFDKTYETVYKDVCHDKLNKTVCPRCSSFIGCPFLNLKKYYCFGTKLVNVLDNGYLHYYCYFVVLWGPILMILWRRREMYLLWMWELYNVKEMVSTRPEFSMNYSKPNQSTDTGLWKYYNSGIMKWLRWILSASFVIICIFLSFFIPIKLVIYEYDTLLEILTPDKFPNSFEKYMRISIFTIIVLTVMLLYEMVCRVTAIFVTRLENHKTVESYERSMAMKLVMISFCATFPIMIHYSWFKSNRFYVPGRIYTTQKFANYYFLRHMYARNCGINPCIDDVFVALTVSFLCKQILPKFLLICKNLFIYQRTDYNQGRNINKTIPCWEREYRLQSITERTLALKYNYLALQFGFVTLFVSASPLIPLLALIVNLLDIRYNANQFLLASRRALLLDRSGLDIWSNMLTIISYLSILSNAVLMAWSSRFIKRRFYLSNNNTMDNFFAFTTTRFVSQDFLKLSTMSKSFKAYKGFIPNDCYYPGVMLYLPEYKVQFPNFNIFYFYPNYVPLPEHYQIKTQENSSLIIYEYVGLMVVLLAQYLISGTSKDVEDTIKIERKLKEAYITYTG</sequence>
<feature type="transmembrane region" description="Helical" evidence="8">
    <location>
        <begin position="451"/>
        <end position="473"/>
    </location>
</feature>
<name>A0A8R2M3K6_BOMMO</name>
<evidence type="ECO:0000256" key="5">
    <source>
        <dbReference type="ARBA" id="ARBA00022989"/>
    </source>
</evidence>
<dbReference type="RefSeq" id="XP_037871804.1">
    <property type="nucleotide sequence ID" value="XM_038015876.2"/>
</dbReference>